<dbReference type="PROSITE" id="PS51257">
    <property type="entry name" value="PROKAR_LIPOPROTEIN"/>
    <property type="match status" value="1"/>
</dbReference>
<organism evidence="3 4">
    <name type="scientific">Butyrivibrio proteoclasticus</name>
    <dbReference type="NCBI Taxonomy" id="43305"/>
    <lineage>
        <taxon>Bacteria</taxon>
        <taxon>Bacillati</taxon>
        <taxon>Bacillota</taxon>
        <taxon>Clostridia</taxon>
        <taxon>Lachnospirales</taxon>
        <taxon>Lachnospiraceae</taxon>
        <taxon>Butyrivibrio</taxon>
    </lineage>
</organism>
<keyword evidence="4" id="KW-1185">Reference proteome</keyword>
<feature type="signal peptide" evidence="2">
    <location>
        <begin position="1"/>
        <end position="26"/>
    </location>
</feature>
<evidence type="ECO:0000256" key="2">
    <source>
        <dbReference type="SAM" id="SignalP"/>
    </source>
</evidence>
<dbReference type="AlphaFoldDB" id="A0A1I5T518"/>
<name>A0A1I5T518_9FIRM</name>
<dbReference type="RefSeq" id="WP_074886116.1">
    <property type="nucleotide sequence ID" value="NZ_FOXO01000008.1"/>
</dbReference>
<evidence type="ECO:0000313" key="3">
    <source>
        <dbReference type="EMBL" id="SFP78130.1"/>
    </source>
</evidence>
<accession>A0A1I5T518</accession>
<sequence length="478" mass="52185">MKKKVLGLLLSTTMVAGMLSACGSTATTTETPAAETPAAETTTEAPAAETPAAETTTEAAAELPADEGKVLNISAWNEEFKSRLTDHYPGYEVVDGTTGKIGDVTVNWLITPNEENAYQNRLDELLLAQDSAAADDKVDLFLVEADYAVKYTDTDYTLPVKDLGITDEDLKDQYAYTQAVVTDSNGVLKGTSWQGCPGVMIYNRAIAKEVFGTDEPADIQAKFSDWDKFFESAGELDKAGYDVISSTADTFRVYQNNAKLPWVDGTKIQVDDNLKKWVEDSKKLADAGYCNTWGQWGEDWNKGFYPEGKVFAYFGPAWLIDFCMAADVEGSVAHDGGWAATEGPQGFYWGGTWICAAAGTDNANLVADIMRKMTCDPEVMKDIVLKDNDFVNNRPVMEGLAADESYSNAVLGGQNPLKMFCAGADNIDMANLTAYDQGLLGDFQTAMGDYINGNFATYDEALEQFYTLALQRYPELTR</sequence>
<proteinExistence type="predicted"/>
<feature type="region of interest" description="Disordered" evidence="1">
    <location>
        <begin position="26"/>
        <end position="53"/>
    </location>
</feature>
<dbReference type="Proteomes" id="UP000182624">
    <property type="component" value="Unassembled WGS sequence"/>
</dbReference>
<protein>
    <submittedName>
        <fullName evidence="3">Carbohydrate ABC transporter substrate-binding protein, CUT1 family</fullName>
    </submittedName>
</protein>
<dbReference type="Gene3D" id="3.40.190.10">
    <property type="entry name" value="Periplasmic binding protein-like II"/>
    <property type="match status" value="1"/>
</dbReference>
<dbReference type="OrthoDB" id="55273at2"/>
<evidence type="ECO:0000256" key="1">
    <source>
        <dbReference type="SAM" id="MobiDB-lite"/>
    </source>
</evidence>
<reference evidence="4" key="1">
    <citation type="submission" date="2016-10" db="EMBL/GenBank/DDBJ databases">
        <authorList>
            <person name="Varghese N."/>
            <person name="Submissions S."/>
        </authorList>
    </citation>
    <scope>NUCLEOTIDE SEQUENCE [LARGE SCALE GENOMIC DNA]</scope>
    <source>
        <strain evidence="4">P18</strain>
    </source>
</reference>
<evidence type="ECO:0000313" key="4">
    <source>
        <dbReference type="Proteomes" id="UP000182624"/>
    </source>
</evidence>
<keyword evidence="2" id="KW-0732">Signal</keyword>
<feature type="chain" id="PRO_5010224294" evidence="2">
    <location>
        <begin position="27"/>
        <end position="478"/>
    </location>
</feature>
<dbReference type="EMBL" id="FOXO01000008">
    <property type="protein sequence ID" value="SFP78130.1"/>
    <property type="molecule type" value="Genomic_DNA"/>
</dbReference>
<dbReference type="SUPFAM" id="SSF53850">
    <property type="entry name" value="Periplasmic binding protein-like II"/>
    <property type="match status" value="1"/>
</dbReference>
<gene>
    <name evidence="3" type="ORF">SAMN04487928_10815</name>
</gene>